<evidence type="ECO:0000256" key="14">
    <source>
        <dbReference type="SAM" id="Coils"/>
    </source>
</evidence>
<proteinExistence type="inferred from homology"/>
<dbReference type="GO" id="GO:0045259">
    <property type="term" value="C:proton-transporting ATP synthase complex"/>
    <property type="evidence" value="ECO:0007669"/>
    <property type="project" value="UniProtKB-KW"/>
</dbReference>
<feature type="transmembrane region" description="Helical" evidence="12">
    <location>
        <begin position="16"/>
        <end position="36"/>
    </location>
</feature>
<dbReference type="HAMAP" id="MF_01398">
    <property type="entry name" value="ATP_synth_b_bprime"/>
    <property type="match status" value="1"/>
</dbReference>
<evidence type="ECO:0000256" key="12">
    <source>
        <dbReference type="HAMAP-Rule" id="MF_01398"/>
    </source>
</evidence>
<dbReference type="CDD" id="cd06503">
    <property type="entry name" value="ATP-synt_Fo_b"/>
    <property type="match status" value="1"/>
</dbReference>
<evidence type="ECO:0000256" key="8">
    <source>
        <dbReference type="ARBA" id="ARBA00023136"/>
    </source>
</evidence>
<dbReference type="Gene3D" id="1.20.5.620">
    <property type="entry name" value="F1F0 ATP synthase subunit B, membrane domain"/>
    <property type="match status" value="1"/>
</dbReference>
<keyword evidence="5 12" id="KW-0375">Hydrogen ion transport</keyword>
<evidence type="ECO:0000256" key="3">
    <source>
        <dbReference type="ARBA" id="ARBA00022547"/>
    </source>
</evidence>
<dbReference type="GO" id="GO:0012505">
    <property type="term" value="C:endomembrane system"/>
    <property type="evidence" value="ECO:0007669"/>
    <property type="project" value="UniProtKB-SubCell"/>
</dbReference>
<dbReference type="Pfam" id="PF00430">
    <property type="entry name" value="ATP-synt_B"/>
    <property type="match status" value="1"/>
</dbReference>
<keyword evidence="14" id="KW-0175">Coiled coil</keyword>
<evidence type="ECO:0000256" key="9">
    <source>
        <dbReference type="ARBA" id="ARBA00023310"/>
    </source>
</evidence>
<name>A0A2H0QWZ6_9BACT</name>
<keyword evidence="6 12" id="KW-1133">Transmembrane helix</keyword>
<accession>A0A2H0QWZ6</accession>
<dbReference type="NCBIfam" id="TIGR01144">
    <property type="entry name" value="ATP_synt_b"/>
    <property type="match status" value="1"/>
</dbReference>
<comment type="caution">
    <text evidence="15">The sequence shown here is derived from an EMBL/GenBank/DDBJ whole genome shotgun (WGS) entry which is preliminary data.</text>
</comment>
<comment type="function">
    <text evidence="12">Component of the F(0) channel, it forms part of the peripheral stalk, linking F(1) to F(0).</text>
</comment>
<dbReference type="PANTHER" id="PTHR33445:SF2">
    <property type="entry name" value="ATP SYNTHASE SUBUNIT B', CHLOROPLASTIC"/>
    <property type="match status" value="1"/>
</dbReference>
<evidence type="ECO:0000256" key="1">
    <source>
        <dbReference type="ARBA" id="ARBA00005513"/>
    </source>
</evidence>
<evidence type="ECO:0000256" key="10">
    <source>
        <dbReference type="ARBA" id="ARBA00025198"/>
    </source>
</evidence>
<keyword evidence="2 12" id="KW-0813">Transport</keyword>
<keyword evidence="4 12" id="KW-0812">Transmembrane</keyword>
<dbReference type="PANTHER" id="PTHR33445">
    <property type="entry name" value="ATP SYNTHASE SUBUNIT B', CHLOROPLASTIC"/>
    <property type="match status" value="1"/>
</dbReference>
<dbReference type="AlphaFoldDB" id="A0A2H0QWZ6"/>
<dbReference type="InterPro" id="IPR002146">
    <property type="entry name" value="ATP_synth_b/b'su_bac/chlpt"/>
</dbReference>
<comment type="subunit">
    <text evidence="12">F-type ATPases have 2 components, F(1) - the catalytic core - and F(0) - the membrane proton channel. F(1) has five subunits: alpha(3), beta(3), gamma(1), delta(1), epsilon(1). F(0) has three main subunits: a(1), b(2) and c(10-14). The alpha and beta chains form an alternating ring which encloses part of the gamma chain. F(1) is attached to F(0) by a central stalk formed by the gamma and epsilon chains, while a peripheral stalk is formed by the delta and b chains.</text>
</comment>
<evidence type="ECO:0000256" key="2">
    <source>
        <dbReference type="ARBA" id="ARBA00022448"/>
    </source>
</evidence>
<keyword evidence="12" id="KW-1003">Cell membrane</keyword>
<dbReference type="GO" id="GO:0046961">
    <property type="term" value="F:proton-transporting ATPase activity, rotational mechanism"/>
    <property type="evidence" value="ECO:0007669"/>
    <property type="project" value="TreeGrafter"/>
</dbReference>
<dbReference type="GO" id="GO:0005886">
    <property type="term" value="C:plasma membrane"/>
    <property type="evidence" value="ECO:0007669"/>
    <property type="project" value="UniProtKB-SubCell"/>
</dbReference>
<sequence length="167" mass="19074">MQILEILGKIGFDWKLALANLINIGIIFLVLYKFAFKPIKQKIVEREAAIKKGLNEAHKAEIARQEAEDEKDEVLAQAKRDAVLMLEEAEKQRKNILKDAETKALKERENILHKAQLEIEGKQAEMERVLSEKSAELISRGVSAMLQEEMTPEINDRIIKKMTSHGK</sequence>
<evidence type="ECO:0000313" key="15">
    <source>
        <dbReference type="EMBL" id="PIR38344.1"/>
    </source>
</evidence>
<keyword evidence="7 12" id="KW-0406">Ion transport</keyword>
<evidence type="ECO:0000256" key="5">
    <source>
        <dbReference type="ARBA" id="ARBA00022781"/>
    </source>
</evidence>
<dbReference type="InterPro" id="IPR028987">
    <property type="entry name" value="ATP_synth_B-like_membr_sf"/>
</dbReference>
<dbReference type="SUPFAM" id="SSF81573">
    <property type="entry name" value="F1F0 ATP synthase subunit B, membrane domain"/>
    <property type="match status" value="1"/>
</dbReference>
<comment type="similarity">
    <text evidence="1 12 13">Belongs to the ATPase B chain family.</text>
</comment>
<dbReference type="EMBL" id="PCXL01000011">
    <property type="protein sequence ID" value="PIR38344.1"/>
    <property type="molecule type" value="Genomic_DNA"/>
</dbReference>
<protein>
    <recommendedName>
        <fullName evidence="12">ATP synthase subunit b</fullName>
    </recommendedName>
    <alternativeName>
        <fullName evidence="12">ATP synthase F(0) sector subunit b</fullName>
    </alternativeName>
    <alternativeName>
        <fullName evidence="12">ATPase subunit I</fullName>
    </alternativeName>
    <alternativeName>
        <fullName evidence="12">F-type ATPase subunit b</fullName>
        <shortName evidence="12">F-ATPase subunit b</shortName>
    </alternativeName>
</protein>
<gene>
    <name evidence="12 15" type="primary">atpF</name>
    <name evidence="15" type="ORF">COV34_01930</name>
</gene>
<dbReference type="GO" id="GO:0046933">
    <property type="term" value="F:proton-transporting ATP synthase activity, rotational mechanism"/>
    <property type="evidence" value="ECO:0007669"/>
    <property type="project" value="UniProtKB-UniRule"/>
</dbReference>
<evidence type="ECO:0000256" key="13">
    <source>
        <dbReference type="RuleBase" id="RU003848"/>
    </source>
</evidence>
<reference evidence="15 16" key="1">
    <citation type="submission" date="2017-09" db="EMBL/GenBank/DDBJ databases">
        <title>Depth-based differentiation of microbial function through sediment-hosted aquifers and enrichment of novel symbionts in the deep terrestrial subsurface.</title>
        <authorList>
            <person name="Probst A.J."/>
            <person name="Ladd B."/>
            <person name="Jarett J.K."/>
            <person name="Geller-Mcgrath D.E."/>
            <person name="Sieber C.M."/>
            <person name="Emerson J.B."/>
            <person name="Anantharaman K."/>
            <person name="Thomas B.C."/>
            <person name="Malmstrom R."/>
            <person name="Stieglmeier M."/>
            <person name="Klingl A."/>
            <person name="Woyke T."/>
            <person name="Ryan C.M."/>
            <person name="Banfield J.F."/>
        </authorList>
    </citation>
    <scope>NUCLEOTIDE SEQUENCE [LARGE SCALE GENOMIC DNA]</scope>
    <source>
        <strain evidence="15">CG10_big_fil_rev_8_21_14_0_10_42_12</strain>
    </source>
</reference>
<keyword evidence="3 12" id="KW-0138">CF(0)</keyword>
<keyword evidence="8 12" id="KW-0472">Membrane</keyword>
<evidence type="ECO:0000256" key="6">
    <source>
        <dbReference type="ARBA" id="ARBA00022989"/>
    </source>
</evidence>
<dbReference type="InterPro" id="IPR050059">
    <property type="entry name" value="ATP_synthase_B_chain"/>
</dbReference>
<comment type="subcellular location">
    <subcellularLocation>
        <location evidence="12">Cell membrane</location>
        <topology evidence="12">Single-pass membrane protein</topology>
    </subcellularLocation>
    <subcellularLocation>
        <location evidence="11">Endomembrane system</location>
        <topology evidence="11">Single-pass membrane protein</topology>
    </subcellularLocation>
</comment>
<evidence type="ECO:0000256" key="11">
    <source>
        <dbReference type="ARBA" id="ARBA00037847"/>
    </source>
</evidence>
<dbReference type="InterPro" id="IPR005864">
    <property type="entry name" value="ATP_synth_F0_bsu_bac"/>
</dbReference>
<evidence type="ECO:0000256" key="7">
    <source>
        <dbReference type="ARBA" id="ARBA00023065"/>
    </source>
</evidence>
<feature type="coiled-coil region" evidence="14">
    <location>
        <begin position="50"/>
        <end position="132"/>
    </location>
</feature>
<dbReference type="Proteomes" id="UP000231333">
    <property type="component" value="Unassembled WGS sequence"/>
</dbReference>
<organism evidence="15 16">
    <name type="scientific">Candidatus Zambryskibacteria bacterium CG10_big_fil_rev_8_21_14_0_10_42_12</name>
    <dbReference type="NCBI Taxonomy" id="1975115"/>
    <lineage>
        <taxon>Bacteria</taxon>
        <taxon>Candidatus Zambryskiibacteriota</taxon>
    </lineage>
</organism>
<evidence type="ECO:0000313" key="16">
    <source>
        <dbReference type="Proteomes" id="UP000231333"/>
    </source>
</evidence>
<evidence type="ECO:0000256" key="4">
    <source>
        <dbReference type="ARBA" id="ARBA00022692"/>
    </source>
</evidence>
<keyword evidence="9 12" id="KW-0066">ATP synthesis</keyword>
<comment type="function">
    <text evidence="10 12">F(1)F(0) ATP synthase produces ATP from ADP in the presence of a proton or sodium gradient. F-type ATPases consist of two structural domains, F(1) containing the extramembraneous catalytic core and F(0) containing the membrane proton channel, linked together by a central stalk and a peripheral stalk. During catalysis, ATP synthesis in the catalytic domain of F(1) is coupled via a rotary mechanism of the central stalk subunits to proton translocation.</text>
</comment>